<feature type="region of interest" description="Disordered" evidence="1">
    <location>
        <begin position="274"/>
        <end position="340"/>
    </location>
</feature>
<feature type="region of interest" description="Disordered" evidence="1">
    <location>
        <begin position="41"/>
        <end position="66"/>
    </location>
</feature>
<dbReference type="AlphaFoldDB" id="A0A165QSX5"/>
<feature type="compositionally biased region" description="Low complexity" evidence="1">
    <location>
        <begin position="323"/>
        <end position="340"/>
    </location>
</feature>
<feature type="compositionally biased region" description="Basic residues" evidence="1">
    <location>
        <begin position="178"/>
        <end position="187"/>
    </location>
</feature>
<dbReference type="EMBL" id="KV429055">
    <property type="protein sequence ID" value="KZT69889.1"/>
    <property type="molecule type" value="Genomic_DNA"/>
</dbReference>
<evidence type="ECO:0000313" key="3">
    <source>
        <dbReference type="Proteomes" id="UP000076727"/>
    </source>
</evidence>
<proteinExistence type="predicted"/>
<feature type="compositionally biased region" description="Pro residues" evidence="1">
    <location>
        <begin position="129"/>
        <end position="139"/>
    </location>
</feature>
<dbReference type="Proteomes" id="UP000076727">
    <property type="component" value="Unassembled WGS sequence"/>
</dbReference>
<feature type="region of interest" description="Disordered" evidence="1">
    <location>
        <begin position="96"/>
        <end position="229"/>
    </location>
</feature>
<organism evidence="2 3">
    <name type="scientific">Daedalea quercina L-15889</name>
    <dbReference type="NCBI Taxonomy" id="1314783"/>
    <lineage>
        <taxon>Eukaryota</taxon>
        <taxon>Fungi</taxon>
        <taxon>Dikarya</taxon>
        <taxon>Basidiomycota</taxon>
        <taxon>Agaricomycotina</taxon>
        <taxon>Agaricomycetes</taxon>
        <taxon>Polyporales</taxon>
        <taxon>Fomitopsis</taxon>
    </lineage>
</organism>
<feature type="compositionally biased region" description="Low complexity" evidence="1">
    <location>
        <begin position="143"/>
        <end position="175"/>
    </location>
</feature>
<evidence type="ECO:0000313" key="2">
    <source>
        <dbReference type="EMBL" id="KZT69889.1"/>
    </source>
</evidence>
<accession>A0A165QSX5</accession>
<sequence>MYFVCAAVQARGQGGRACDSPASLHYIPSFPIYPPRTLFPGHPHPLRPARLSPGPIPAESPPVRAPPPLPLRRPTAHGEQAFLSLCVRARRQRRASACVRGTGDGLDRGRAHSTPSRGIQAHPSLAESPAPPPPRPPPRSRGRLAASGRPVVGAARQRGAGREAAGARAPAAGEGLSRRRPRHRHGRPQLCLGPAHGLSSQGPGPAHRGGGCPPIAPASAPASGVGERGADGTIAGACAWDGACLTALVLLLNRSAPVLSPHCLPLPIPPSLPTPTSHAARPGRRRPPPALVPPRAAGGGGGAGCGAREVVGPVEAPRKHSRLLATTAPVGAGAATPLRS</sequence>
<feature type="compositionally biased region" description="Pro residues" evidence="1">
    <location>
        <begin position="54"/>
        <end position="66"/>
    </location>
</feature>
<name>A0A165QSX5_9APHY</name>
<protein>
    <submittedName>
        <fullName evidence="2">Uncharacterized protein</fullName>
    </submittedName>
</protein>
<keyword evidence="3" id="KW-1185">Reference proteome</keyword>
<gene>
    <name evidence="2" type="ORF">DAEQUDRAFT_811159</name>
</gene>
<evidence type="ECO:0000256" key="1">
    <source>
        <dbReference type="SAM" id="MobiDB-lite"/>
    </source>
</evidence>
<reference evidence="2 3" key="1">
    <citation type="journal article" date="2016" name="Mol. Biol. Evol.">
        <title>Comparative Genomics of Early-Diverging Mushroom-Forming Fungi Provides Insights into the Origins of Lignocellulose Decay Capabilities.</title>
        <authorList>
            <person name="Nagy L.G."/>
            <person name="Riley R."/>
            <person name="Tritt A."/>
            <person name="Adam C."/>
            <person name="Daum C."/>
            <person name="Floudas D."/>
            <person name="Sun H."/>
            <person name="Yadav J.S."/>
            <person name="Pangilinan J."/>
            <person name="Larsson K.H."/>
            <person name="Matsuura K."/>
            <person name="Barry K."/>
            <person name="Labutti K."/>
            <person name="Kuo R."/>
            <person name="Ohm R.A."/>
            <person name="Bhattacharya S.S."/>
            <person name="Shirouzu T."/>
            <person name="Yoshinaga Y."/>
            <person name="Martin F.M."/>
            <person name="Grigoriev I.V."/>
            <person name="Hibbett D.S."/>
        </authorList>
    </citation>
    <scope>NUCLEOTIDE SEQUENCE [LARGE SCALE GENOMIC DNA]</scope>
    <source>
        <strain evidence="2 3">L-15889</strain>
    </source>
</reference>